<feature type="region of interest" description="Disordered" evidence="2">
    <location>
        <begin position="431"/>
        <end position="465"/>
    </location>
</feature>
<dbReference type="InterPro" id="IPR002083">
    <property type="entry name" value="MATH/TRAF_dom"/>
</dbReference>
<dbReference type="SUPFAM" id="SSF49599">
    <property type="entry name" value="TRAF domain-like"/>
    <property type="match status" value="1"/>
</dbReference>
<organism evidence="3">
    <name type="scientific">Cyprideis torosa</name>
    <dbReference type="NCBI Taxonomy" id="163714"/>
    <lineage>
        <taxon>Eukaryota</taxon>
        <taxon>Metazoa</taxon>
        <taxon>Ecdysozoa</taxon>
        <taxon>Arthropoda</taxon>
        <taxon>Crustacea</taxon>
        <taxon>Oligostraca</taxon>
        <taxon>Ostracoda</taxon>
        <taxon>Podocopa</taxon>
        <taxon>Podocopida</taxon>
        <taxon>Cytherocopina</taxon>
        <taxon>Cytheroidea</taxon>
        <taxon>Cytherideidae</taxon>
        <taxon>Cyprideis</taxon>
    </lineage>
</organism>
<dbReference type="EMBL" id="OB664660">
    <property type="protein sequence ID" value="CAD7232446.1"/>
    <property type="molecule type" value="Genomic_DNA"/>
</dbReference>
<feature type="coiled-coil region" evidence="1">
    <location>
        <begin position="192"/>
        <end position="282"/>
    </location>
</feature>
<accession>A0A7R8WNR4</accession>
<feature type="region of interest" description="Disordered" evidence="2">
    <location>
        <begin position="354"/>
        <end position="374"/>
    </location>
</feature>
<feature type="compositionally biased region" description="Polar residues" evidence="2">
    <location>
        <begin position="431"/>
        <end position="442"/>
    </location>
</feature>
<feature type="compositionally biased region" description="Low complexity" evidence="2">
    <location>
        <begin position="443"/>
        <end position="465"/>
    </location>
</feature>
<evidence type="ECO:0000256" key="1">
    <source>
        <dbReference type="SAM" id="Coils"/>
    </source>
</evidence>
<sequence>MRVDEKYGKWTFPPLSWVEWKVDTSNKRYARSRTTLSSELSPTQPQDGRLLLLGFVSSFLGQRKLVRILWKWRKVRPEVEYGKWTFPPLSWVEWKVDTSNKRHARSRTTLSSELSPTQPQDGLLLLGFVSSFLGQRKLVRILWKWRKVRPEVEQCSKIMTISELEPHLQSCDKRQKTITKYVCCEQLPDESVEVLKGNLSEFQTRVSDLQDELQERIVELVASEAEKRQLEADKRELEAEKRELQAETRELQAVIRDLEAEKREVEVQLRTSNREIQSLKDAKQIDEKSQSLRSKEQARVLGELLMEKRMYDKSQEEASVLREKLSKMSGDIVRQAQALEVEIRKGFMKVNTAGGATSGSSSVDSSGPESKKRLLSSSLKDIMHDIESAKDSEISSVLQDIRKLKSLCDRRFADIEKSYVTTANHISSKDVQAAKSTQVTKNSVSSGAAAGAKKRSSSLPPSSVVKKTDGSFRFTCSFELDLDMAEGGKLMSPFFKAEGFKWQIIVKKSKASLSLLVRSEPEDKSLEKAWKVGYQLKLLRQGWGQPRTFSQYGELFTSTSNIHGFRSFCKFGKRAQSPATKDVLQVEAIFFRVLMVKQAPSQLTHLPSLSSFSEIEAGFTNRNFRNMQENDETYSPLLVNFNNELKLVMKRTQLCPAFPSQLAVFLHFVNETADRKWINKFDIKLRIRGPKKTASCTLFPPHSVTDGLMVGAPMLEWTKLLDPELGFTYEDGAVLAEVLCNLHQDIPLMKED</sequence>
<dbReference type="AlphaFoldDB" id="A0A7R8WNR4"/>
<gene>
    <name evidence="3" type="ORF">CTOB1V02_LOCUS10281</name>
</gene>
<feature type="compositionally biased region" description="Low complexity" evidence="2">
    <location>
        <begin position="354"/>
        <end position="368"/>
    </location>
</feature>
<evidence type="ECO:0000313" key="3">
    <source>
        <dbReference type="EMBL" id="CAD7232446.1"/>
    </source>
</evidence>
<reference evidence="3" key="1">
    <citation type="submission" date="2020-11" db="EMBL/GenBank/DDBJ databases">
        <authorList>
            <person name="Tran Van P."/>
        </authorList>
    </citation>
    <scope>NUCLEOTIDE SEQUENCE</scope>
</reference>
<proteinExistence type="predicted"/>
<protein>
    <submittedName>
        <fullName evidence="3">Uncharacterized protein</fullName>
    </submittedName>
</protein>
<dbReference type="Pfam" id="PF00917">
    <property type="entry name" value="MATH"/>
    <property type="match status" value="1"/>
</dbReference>
<evidence type="ECO:0000256" key="2">
    <source>
        <dbReference type="SAM" id="MobiDB-lite"/>
    </source>
</evidence>
<dbReference type="CDD" id="cd00121">
    <property type="entry name" value="MATH"/>
    <property type="match status" value="1"/>
</dbReference>
<keyword evidence="1" id="KW-0175">Coiled coil</keyword>
<name>A0A7R8WNR4_9CRUS</name>